<keyword evidence="3" id="KW-1185">Reference proteome</keyword>
<feature type="chain" id="PRO_5006914989" evidence="1">
    <location>
        <begin position="21"/>
        <end position="312"/>
    </location>
</feature>
<name>A0A0W0VNY4_9GAMM</name>
<accession>A0A0W0VNY4</accession>
<dbReference type="Proteomes" id="UP000054997">
    <property type="component" value="Unassembled WGS sequence"/>
</dbReference>
<protein>
    <submittedName>
        <fullName evidence="2">Outer membrane protein</fullName>
    </submittedName>
</protein>
<organism evidence="2 3">
    <name type="scientific">Legionella londiniensis</name>
    <dbReference type="NCBI Taxonomy" id="45068"/>
    <lineage>
        <taxon>Bacteria</taxon>
        <taxon>Pseudomonadati</taxon>
        <taxon>Pseudomonadota</taxon>
        <taxon>Gammaproteobacteria</taxon>
        <taxon>Legionellales</taxon>
        <taxon>Legionellaceae</taxon>
        <taxon>Legionella</taxon>
    </lineage>
</organism>
<reference evidence="2 3" key="1">
    <citation type="submission" date="2015-11" db="EMBL/GenBank/DDBJ databases">
        <title>Genomic analysis of 38 Legionella species identifies large and diverse effector repertoires.</title>
        <authorList>
            <person name="Burstein D."/>
            <person name="Amaro F."/>
            <person name="Zusman T."/>
            <person name="Lifshitz Z."/>
            <person name="Cohen O."/>
            <person name="Gilbert J.A."/>
            <person name="Pupko T."/>
            <person name="Shuman H.A."/>
            <person name="Segal G."/>
        </authorList>
    </citation>
    <scope>NUCLEOTIDE SEQUENCE [LARGE SCALE GENOMIC DNA]</scope>
    <source>
        <strain evidence="2 3">ATCC 49505</strain>
    </source>
</reference>
<evidence type="ECO:0000256" key="1">
    <source>
        <dbReference type="SAM" id="SignalP"/>
    </source>
</evidence>
<keyword evidence="1" id="KW-0732">Signal</keyword>
<dbReference type="AlphaFoldDB" id="A0A0W0VNY4"/>
<dbReference type="PATRIC" id="fig|45068.5.peg.1049"/>
<dbReference type="Pfam" id="PF05150">
    <property type="entry name" value="Legionella_OMP"/>
    <property type="match status" value="1"/>
</dbReference>
<dbReference type="STRING" id="45068.Llon_0971"/>
<feature type="signal peptide" evidence="1">
    <location>
        <begin position="1"/>
        <end position="20"/>
    </location>
</feature>
<dbReference type="InterPro" id="IPR007825">
    <property type="entry name" value="Major_OMP_Legionella"/>
</dbReference>
<comment type="caution">
    <text evidence="2">The sequence shown here is derived from an EMBL/GenBank/DDBJ whole genome shotgun (WGS) entry which is preliminary data.</text>
</comment>
<evidence type="ECO:0000313" key="2">
    <source>
        <dbReference type="EMBL" id="KTD21806.1"/>
    </source>
</evidence>
<proteinExistence type="predicted"/>
<dbReference type="OrthoDB" id="5653740at2"/>
<dbReference type="RefSeq" id="WP_065238280.1">
    <property type="nucleotide sequence ID" value="NZ_CAAAHZ010000002.1"/>
</dbReference>
<gene>
    <name evidence="2" type="ORF">Llon_0971</name>
</gene>
<dbReference type="EMBL" id="LNYK01000014">
    <property type="protein sequence ID" value="KTD21806.1"/>
    <property type="molecule type" value="Genomic_DNA"/>
</dbReference>
<evidence type="ECO:0000313" key="3">
    <source>
        <dbReference type="Proteomes" id="UP000054997"/>
    </source>
</evidence>
<sequence>MMQKVLATLAGLAISSLAAAGTEGAIVNVGCVPGSVTIPCEKRAWDIGVEALYLRPAYTAERARFTVGQNYREIANDWGWGFALQGSYHFRQGNDITLHWIHYDVSSDVGRFRGPVPTFGNAEFALDHLNKFDQVNLVFGQHTDFGTLKNARYYAGLQYADIRSSFNRVYNVPLPALLNGITGISAYDNADFNGVGPVIGIDYIYDLPKGLSLTANAATAVLYGTGRNQTQFAFSPTGLVPTLSYGSKQGIVPSLEAKLGLAYSIIMTNSMLNLMGGYQVVNYFNALPLLTGSSSDFGLYGPYLGLNFLSDV</sequence>